<sequence>QGTMASWRGGGTTTTVWRTSETSLTRDSFNCLVSHKKADAVAIIMKTSTMSRRAMNQEPTVGYSLFAGSAYAPPSPKAESSLPNITRGDSGMSAPPILR</sequence>
<accession>A0A813EK89</accession>
<organism evidence="2 3">
    <name type="scientific">Polarella glacialis</name>
    <name type="common">Dinoflagellate</name>
    <dbReference type="NCBI Taxonomy" id="89957"/>
    <lineage>
        <taxon>Eukaryota</taxon>
        <taxon>Sar</taxon>
        <taxon>Alveolata</taxon>
        <taxon>Dinophyceae</taxon>
        <taxon>Suessiales</taxon>
        <taxon>Suessiaceae</taxon>
        <taxon>Polarella</taxon>
    </lineage>
</organism>
<keyword evidence="3" id="KW-1185">Reference proteome</keyword>
<dbReference type="EMBL" id="CAJNNV010011541">
    <property type="protein sequence ID" value="CAE8599847.1"/>
    <property type="molecule type" value="Genomic_DNA"/>
</dbReference>
<evidence type="ECO:0000313" key="3">
    <source>
        <dbReference type="Proteomes" id="UP000654075"/>
    </source>
</evidence>
<evidence type="ECO:0000256" key="1">
    <source>
        <dbReference type="SAM" id="MobiDB-lite"/>
    </source>
</evidence>
<comment type="caution">
    <text evidence="2">The sequence shown here is derived from an EMBL/GenBank/DDBJ whole genome shotgun (WGS) entry which is preliminary data.</text>
</comment>
<reference evidence="2" key="1">
    <citation type="submission" date="2021-02" db="EMBL/GenBank/DDBJ databases">
        <authorList>
            <person name="Dougan E. K."/>
            <person name="Rhodes N."/>
            <person name="Thang M."/>
            <person name="Chan C."/>
        </authorList>
    </citation>
    <scope>NUCLEOTIDE SEQUENCE</scope>
</reference>
<evidence type="ECO:0000313" key="2">
    <source>
        <dbReference type="EMBL" id="CAE8599847.1"/>
    </source>
</evidence>
<feature type="non-terminal residue" evidence="2">
    <location>
        <position position="1"/>
    </location>
</feature>
<dbReference type="Proteomes" id="UP000654075">
    <property type="component" value="Unassembled WGS sequence"/>
</dbReference>
<feature type="region of interest" description="Disordered" evidence="1">
    <location>
        <begin position="71"/>
        <end position="99"/>
    </location>
</feature>
<protein>
    <submittedName>
        <fullName evidence="2">Uncharacterized protein</fullName>
    </submittedName>
</protein>
<feature type="non-terminal residue" evidence="2">
    <location>
        <position position="99"/>
    </location>
</feature>
<proteinExistence type="predicted"/>
<gene>
    <name evidence="2" type="ORF">PGLA1383_LOCUS18189</name>
</gene>
<dbReference type="AlphaFoldDB" id="A0A813EK89"/>
<name>A0A813EK89_POLGL</name>